<dbReference type="InterPro" id="IPR000014">
    <property type="entry name" value="PAS"/>
</dbReference>
<dbReference type="Pfam" id="PF02518">
    <property type="entry name" value="HATPase_c"/>
    <property type="match status" value="1"/>
</dbReference>
<dbReference type="CDD" id="cd00130">
    <property type="entry name" value="PAS"/>
    <property type="match status" value="1"/>
</dbReference>
<dbReference type="SUPFAM" id="SSF55874">
    <property type="entry name" value="ATPase domain of HSP90 chaperone/DNA topoisomerase II/histidine kinase"/>
    <property type="match status" value="1"/>
</dbReference>
<dbReference type="GO" id="GO:0005524">
    <property type="term" value="F:ATP binding"/>
    <property type="evidence" value="ECO:0007669"/>
    <property type="project" value="UniProtKB-KW"/>
</dbReference>
<dbReference type="Gene3D" id="3.30.565.10">
    <property type="entry name" value="Histidine kinase-like ATPase, C-terminal domain"/>
    <property type="match status" value="1"/>
</dbReference>
<dbReference type="InterPro" id="IPR003018">
    <property type="entry name" value="GAF"/>
</dbReference>
<comment type="caution">
    <text evidence="11">The sequence shown here is derived from an EMBL/GenBank/DDBJ whole genome shotgun (WGS) entry which is preliminary data.</text>
</comment>
<dbReference type="EC" id="2.7.13.3" evidence="2"/>
<dbReference type="CDD" id="cd00082">
    <property type="entry name" value="HisKA"/>
    <property type="match status" value="1"/>
</dbReference>
<dbReference type="Pfam" id="PF08447">
    <property type="entry name" value="PAS_3"/>
    <property type="match status" value="1"/>
</dbReference>
<evidence type="ECO:0000259" key="7">
    <source>
        <dbReference type="PROSITE" id="PS50109"/>
    </source>
</evidence>
<dbReference type="InterPro" id="IPR036890">
    <property type="entry name" value="HATPase_C_sf"/>
</dbReference>
<name>A0A2G1BRJ8_9FLAO</name>
<dbReference type="InterPro" id="IPR003594">
    <property type="entry name" value="HATPase_dom"/>
</dbReference>
<comment type="catalytic activity">
    <reaction evidence="1">
        <text>ATP + protein L-histidine = ADP + protein N-phospho-L-histidine.</text>
        <dbReference type="EC" id="2.7.13.3"/>
    </reaction>
</comment>
<organism evidence="11 12">
    <name type="scientific">Tenacibaculum discolor</name>
    <dbReference type="NCBI Taxonomy" id="361581"/>
    <lineage>
        <taxon>Bacteria</taxon>
        <taxon>Pseudomonadati</taxon>
        <taxon>Bacteroidota</taxon>
        <taxon>Flavobacteriia</taxon>
        <taxon>Flavobacteriales</taxon>
        <taxon>Flavobacteriaceae</taxon>
        <taxon>Tenacibaculum</taxon>
    </lineage>
</organism>
<dbReference type="SMART" id="SM00388">
    <property type="entry name" value="HisKA"/>
    <property type="match status" value="1"/>
</dbReference>
<evidence type="ECO:0000313" key="10">
    <source>
        <dbReference type="EMBL" id="MDP2542114.1"/>
    </source>
</evidence>
<dbReference type="Gene3D" id="1.10.287.130">
    <property type="match status" value="1"/>
</dbReference>
<protein>
    <recommendedName>
        <fullName evidence="2">histidine kinase</fullName>
        <ecNumber evidence="2">2.7.13.3</ecNumber>
    </recommendedName>
</protein>
<dbReference type="SMART" id="SM00387">
    <property type="entry name" value="HATPase_c"/>
    <property type="match status" value="1"/>
</dbReference>
<dbReference type="EMBL" id="PDUU01000013">
    <property type="protein sequence ID" value="PHN96618.1"/>
    <property type="molecule type" value="Genomic_DNA"/>
</dbReference>
<dbReference type="Proteomes" id="UP000222163">
    <property type="component" value="Unassembled WGS sequence"/>
</dbReference>
<dbReference type="InterPro" id="IPR001610">
    <property type="entry name" value="PAC"/>
</dbReference>
<keyword evidence="10" id="KW-0067">ATP-binding</keyword>
<reference evidence="11" key="2">
    <citation type="submission" date="2017-10" db="EMBL/GenBank/DDBJ databases">
        <authorList>
            <person name="Enke T.N."/>
            <person name="Cordero O.X."/>
        </authorList>
    </citation>
    <scope>NUCLEOTIDE SEQUENCE</scope>
    <source>
        <strain evidence="11">4G03</strain>
    </source>
</reference>
<evidence type="ECO:0000313" key="12">
    <source>
        <dbReference type="Proteomes" id="UP000222163"/>
    </source>
</evidence>
<evidence type="ECO:0000259" key="8">
    <source>
        <dbReference type="PROSITE" id="PS50112"/>
    </source>
</evidence>
<dbReference type="PRINTS" id="PR00344">
    <property type="entry name" value="BCTRLSENSOR"/>
</dbReference>
<dbReference type="SUPFAM" id="SSF55781">
    <property type="entry name" value="GAF domain-like"/>
    <property type="match status" value="1"/>
</dbReference>
<evidence type="ECO:0000256" key="6">
    <source>
        <dbReference type="SAM" id="Coils"/>
    </source>
</evidence>
<dbReference type="PROSITE" id="PS50113">
    <property type="entry name" value="PAC"/>
    <property type="match status" value="1"/>
</dbReference>
<sequence>MSIKEIEILQRALERQKKARKQAEKILEEKSLELFNISQELKVVNEQLEDLLDEKDSQLKGIFENINDAYLVMDINGNVLKMNDVAVELFGFDVNEEDVNVVSLIYPEQEDYDYAMNSYAQLLKNGYFTNYVARVITKKEEVKWVNINSSVVFDKNNTPIAAQGIIRDITNQRKERQVIEVINNTAKSILGKEDIYEIAWEVSNSVANYLNTDDCVVYLVNEKRNQLELIASFDKRERESKEIYEKMRLPFEKGVVGSVAKSGVSEIIDNTSLDDRYVVYITPKLSELTVPIKNEDKVIGVINAEHQEKNYFTEEHLKTIEGIAGLVSLQLKSAINIKKRKKVEKKNTDLLKKVAKSNQELEEYAHIVSHDLKSPIRSIHALTSWIKTDNEGVFDEASLQNFEHIENTLEKMEQLITDVLEYSSVVNGVKEDDDVDLNLLIEEVKKVIYVPKNISIRVLQKLPIIKGDKTKFLQLFQNLINNAIKFNDKEKGIIEIDVKDQNSFYKFSIKDNGIGIEKEHFDKIFKIFQSLKKSKDSSGIGLSIVKKIVNFHKGEIWLESEINKGTTFFFTIKK</sequence>
<dbReference type="Gene3D" id="3.30.450.20">
    <property type="entry name" value="PAS domain"/>
    <property type="match status" value="1"/>
</dbReference>
<evidence type="ECO:0000256" key="2">
    <source>
        <dbReference type="ARBA" id="ARBA00012438"/>
    </source>
</evidence>
<keyword evidence="6" id="KW-0175">Coiled coil</keyword>
<keyword evidence="4" id="KW-0808">Transferase</keyword>
<dbReference type="Pfam" id="PF00512">
    <property type="entry name" value="HisKA"/>
    <property type="match status" value="1"/>
</dbReference>
<keyword evidence="5 11" id="KW-0418">Kinase</keyword>
<feature type="domain" description="PAS" evidence="8">
    <location>
        <begin position="55"/>
        <end position="96"/>
    </location>
</feature>
<dbReference type="InterPro" id="IPR000700">
    <property type="entry name" value="PAS-assoc_C"/>
</dbReference>
<keyword evidence="10" id="KW-0547">Nucleotide-binding</keyword>
<dbReference type="InterPro" id="IPR013655">
    <property type="entry name" value="PAS_fold_3"/>
</dbReference>
<dbReference type="PANTHER" id="PTHR43304:SF1">
    <property type="entry name" value="PAC DOMAIN-CONTAINING PROTEIN"/>
    <property type="match status" value="1"/>
</dbReference>
<dbReference type="SUPFAM" id="SSF55785">
    <property type="entry name" value="PYP-like sensor domain (PAS domain)"/>
    <property type="match status" value="1"/>
</dbReference>
<feature type="domain" description="PAC" evidence="9">
    <location>
        <begin position="129"/>
        <end position="181"/>
    </location>
</feature>
<dbReference type="InterPro" id="IPR052162">
    <property type="entry name" value="Sensor_kinase/Photoreceptor"/>
</dbReference>
<dbReference type="SMART" id="SM00065">
    <property type="entry name" value="GAF"/>
    <property type="match status" value="1"/>
</dbReference>
<feature type="coiled-coil region" evidence="6">
    <location>
        <begin position="6"/>
        <end position="65"/>
    </location>
</feature>
<dbReference type="InterPro" id="IPR035965">
    <property type="entry name" value="PAS-like_dom_sf"/>
</dbReference>
<dbReference type="PROSITE" id="PS50109">
    <property type="entry name" value="HIS_KIN"/>
    <property type="match status" value="1"/>
</dbReference>
<dbReference type="InterPro" id="IPR004358">
    <property type="entry name" value="Sig_transdc_His_kin-like_C"/>
</dbReference>
<evidence type="ECO:0000256" key="4">
    <source>
        <dbReference type="ARBA" id="ARBA00022679"/>
    </source>
</evidence>
<evidence type="ECO:0000256" key="5">
    <source>
        <dbReference type="ARBA" id="ARBA00022777"/>
    </source>
</evidence>
<dbReference type="InterPro" id="IPR036097">
    <property type="entry name" value="HisK_dim/P_sf"/>
</dbReference>
<dbReference type="InterPro" id="IPR005467">
    <property type="entry name" value="His_kinase_dom"/>
</dbReference>
<dbReference type="PANTHER" id="PTHR43304">
    <property type="entry name" value="PHYTOCHROME-LIKE PROTEIN CPH1"/>
    <property type="match status" value="1"/>
</dbReference>
<keyword evidence="13" id="KW-1185">Reference proteome</keyword>
<dbReference type="SMART" id="SM00091">
    <property type="entry name" value="PAS"/>
    <property type="match status" value="1"/>
</dbReference>
<dbReference type="Proteomes" id="UP001242342">
    <property type="component" value="Unassembled WGS sequence"/>
</dbReference>
<dbReference type="NCBIfam" id="TIGR00229">
    <property type="entry name" value="sensory_box"/>
    <property type="match status" value="1"/>
</dbReference>
<dbReference type="GO" id="GO:0000155">
    <property type="term" value="F:phosphorelay sensor kinase activity"/>
    <property type="evidence" value="ECO:0007669"/>
    <property type="project" value="InterPro"/>
</dbReference>
<evidence type="ECO:0000256" key="3">
    <source>
        <dbReference type="ARBA" id="ARBA00022553"/>
    </source>
</evidence>
<dbReference type="SMART" id="SM00086">
    <property type="entry name" value="PAC"/>
    <property type="match status" value="1"/>
</dbReference>
<dbReference type="SUPFAM" id="SSF47384">
    <property type="entry name" value="Homodimeric domain of signal transducing histidine kinase"/>
    <property type="match status" value="1"/>
</dbReference>
<dbReference type="InterPro" id="IPR003661">
    <property type="entry name" value="HisK_dim/P_dom"/>
</dbReference>
<evidence type="ECO:0000256" key="1">
    <source>
        <dbReference type="ARBA" id="ARBA00000085"/>
    </source>
</evidence>
<reference evidence="11 12" key="1">
    <citation type="journal article" date="2016" name="Nat. Commun.">
        <title>Microbial interactions lead to rapid micro-scale successions on model marine particles.</title>
        <authorList>
            <person name="Datta M.S."/>
            <person name="Sliwerska E."/>
            <person name="Gore J."/>
            <person name="Polz M.F."/>
            <person name="Cordero O.X."/>
        </authorList>
    </citation>
    <scope>NUCLEOTIDE SEQUENCE [LARGE SCALE GENOMIC DNA]</scope>
    <source>
        <strain evidence="11 12">4G03</strain>
    </source>
</reference>
<dbReference type="EMBL" id="JAUYVU010000009">
    <property type="protein sequence ID" value="MDP2542114.1"/>
    <property type="molecule type" value="Genomic_DNA"/>
</dbReference>
<evidence type="ECO:0000313" key="11">
    <source>
        <dbReference type="EMBL" id="PHN96618.1"/>
    </source>
</evidence>
<dbReference type="PROSITE" id="PS50112">
    <property type="entry name" value="PAS"/>
    <property type="match status" value="1"/>
</dbReference>
<accession>A0A2G1BRJ8</accession>
<dbReference type="Pfam" id="PF13185">
    <property type="entry name" value="GAF_2"/>
    <property type="match status" value="1"/>
</dbReference>
<evidence type="ECO:0000259" key="9">
    <source>
        <dbReference type="PROSITE" id="PS50113"/>
    </source>
</evidence>
<dbReference type="RefSeq" id="WP_099216160.1">
    <property type="nucleotide sequence ID" value="NZ_JAUYVU010000009.1"/>
</dbReference>
<feature type="domain" description="Histidine kinase" evidence="7">
    <location>
        <begin position="367"/>
        <end position="574"/>
    </location>
</feature>
<dbReference type="Gene3D" id="3.30.450.40">
    <property type="match status" value="1"/>
</dbReference>
<dbReference type="FunFam" id="3.30.565.10:FF:000006">
    <property type="entry name" value="Sensor histidine kinase WalK"/>
    <property type="match status" value="1"/>
</dbReference>
<dbReference type="AlphaFoldDB" id="A0A2G1BRJ8"/>
<reference evidence="10 13" key="3">
    <citation type="submission" date="2023-07" db="EMBL/GenBank/DDBJ databases">
        <title>Genome content predicts the carbon catabolic preferences of heterotrophic bacteria.</title>
        <authorList>
            <person name="Gralka M."/>
        </authorList>
    </citation>
    <scope>NUCLEOTIDE SEQUENCE [LARGE SCALE GENOMIC DNA]</scope>
    <source>
        <strain evidence="10 13">4G03</strain>
    </source>
</reference>
<gene>
    <name evidence="11" type="ORF">CSC81_12890</name>
    <name evidence="10" type="ORF">Q8W23_11570</name>
</gene>
<keyword evidence="3" id="KW-0597">Phosphoprotein</keyword>
<proteinExistence type="predicted"/>
<dbReference type="InterPro" id="IPR029016">
    <property type="entry name" value="GAF-like_dom_sf"/>
</dbReference>
<evidence type="ECO:0000313" key="13">
    <source>
        <dbReference type="Proteomes" id="UP001242342"/>
    </source>
</evidence>